<feature type="region of interest" description="Disordered" evidence="7">
    <location>
        <begin position="267"/>
        <end position="295"/>
    </location>
</feature>
<feature type="domain" description="Exonuclease VII large subunit C-terminal" evidence="8">
    <location>
        <begin position="137"/>
        <end position="359"/>
    </location>
</feature>
<dbReference type="NCBIfam" id="TIGR00237">
    <property type="entry name" value="xseA"/>
    <property type="match status" value="1"/>
</dbReference>
<evidence type="ECO:0000259" key="9">
    <source>
        <dbReference type="Pfam" id="PF13742"/>
    </source>
</evidence>
<evidence type="ECO:0000256" key="5">
    <source>
        <dbReference type="HAMAP-Rule" id="MF_00378"/>
    </source>
</evidence>
<evidence type="ECO:0000256" key="4">
    <source>
        <dbReference type="ARBA" id="ARBA00022839"/>
    </source>
</evidence>
<dbReference type="CDD" id="cd04489">
    <property type="entry name" value="ExoVII_LU_OBF"/>
    <property type="match status" value="1"/>
</dbReference>
<dbReference type="Pfam" id="PF02601">
    <property type="entry name" value="Exonuc_VII_L"/>
    <property type="match status" value="1"/>
</dbReference>
<dbReference type="GO" id="GO:0009318">
    <property type="term" value="C:exodeoxyribonuclease VII complex"/>
    <property type="evidence" value="ECO:0007669"/>
    <property type="project" value="UniProtKB-UniRule"/>
</dbReference>
<dbReference type="Proteomes" id="UP000199019">
    <property type="component" value="Unassembled WGS sequence"/>
</dbReference>
<evidence type="ECO:0000256" key="1">
    <source>
        <dbReference type="ARBA" id="ARBA00022490"/>
    </source>
</evidence>
<feature type="compositionally biased region" description="Basic and acidic residues" evidence="7">
    <location>
        <begin position="270"/>
        <end position="290"/>
    </location>
</feature>
<dbReference type="PANTHER" id="PTHR30008:SF0">
    <property type="entry name" value="EXODEOXYRIBONUCLEASE 7 LARGE SUBUNIT"/>
    <property type="match status" value="1"/>
</dbReference>
<keyword evidence="4 5" id="KW-0269">Exonuclease</keyword>
<keyword evidence="11" id="KW-1185">Reference proteome</keyword>
<dbReference type="GO" id="GO:0008855">
    <property type="term" value="F:exodeoxyribonuclease VII activity"/>
    <property type="evidence" value="ECO:0007669"/>
    <property type="project" value="UniProtKB-UniRule"/>
</dbReference>
<dbReference type="EMBL" id="FOHB01000001">
    <property type="protein sequence ID" value="SER80607.1"/>
    <property type="molecule type" value="Genomic_DNA"/>
</dbReference>
<comment type="similarity">
    <text evidence="5 6">Belongs to the XseA family.</text>
</comment>
<comment type="function">
    <text evidence="5">Bidirectionally degrades single-stranded DNA into large acid-insoluble oligonucleotides, which are then degraded further into small acid-soluble oligonucleotides.</text>
</comment>
<keyword evidence="2 5" id="KW-0540">Nuclease</keyword>
<sequence length="412" mass="45341">MTPPDLPERAADTTADQPWPVRLLSMRIAEYVEKMSVLWVEGQVVQLTRRPGARTAYLTLRDPDVDMSLSVAIQVNALDAMPTPLSQGARVVLQAKPVFWTQRGSLMLDARQIRPVGVGELLARLEHLKRTLASEGLFDRERKKPLPFLPRTVGLVCGRASAAEKDVVENARRRWPTVRFAIREVAVQGPTAVTEVTAALAELDADPTVEVIVIARGGGSVEDLLPFSNESLLRAVAAARTPVVSAIGHDVDSPLLDHVADWRASTPTDAGKRVVPDAADERRGIQQSRERGRRALAGRIAGERRHLTSLRSRPVMADPTAIIRARREELEALRQRSRHRVTAAVHRAADQVAHLRAQVRTLSPLSTLERGYAVVQHADGRIVMDQADLEVEELLRVRVARGDFAARVVGLP</sequence>
<protein>
    <recommendedName>
        <fullName evidence="5">Exodeoxyribonuclease 7 large subunit</fullName>
        <ecNumber evidence="5">3.1.11.6</ecNumber>
    </recommendedName>
    <alternativeName>
        <fullName evidence="5">Exodeoxyribonuclease VII large subunit</fullName>
        <shortName evidence="5">Exonuclease VII large subunit</shortName>
    </alternativeName>
</protein>
<gene>
    <name evidence="5" type="primary">xseA</name>
    <name evidence="10" type="ORF">SAMN05216199_1280</name>
</gene>
<dbReference type="HAMAP" id="MF_00378">
    <property type="entry name" value="Exonuc_7_L"/>
    <property type="match status" value="1"/>
</dbReference>
<dbReference type="AlphaFoldDB" id="A0A1H9S6I8"/>
<dbReference type="PANTHER" id="PTHR30008">
    <property type="entry name" value="EXODEOXYRIBONUCLEASE 7 LARGE SUBUNIT"/>
    <property type="match status" value="1"/>
</dbReference>
<evidence type="ECO:0000313" key="11">
    <source>
        <dbReference type="Proteomes" id="UP000199019"/>
    </source>
</evidence>
<dbReference type="GO" id="GO:0006308">
    <property type="term" value="P:DNA catabolic process"/>
    <property type="evidence" value="ECO:0007669"/>
    <property type="project" value="UniProtKB-UniRule"/>
</dbReference>
<name>A0A1H9S6I8_9MICO</name>
<organism evidence="10 11">
    <name type="scientific">Pedococcus cremeus</name>
    <dbReference type="NCBI Taxonomy" id="587636"/>
    <lineage>
        <taxon>Bacteria</taxon>
        <taxon>Bacillati</taxon>
        <taxon>Actinomycetota</taxon>
        <taxon>Actinomycetes</taxon>
        <taxon>Micrococcales</taxon>
        <taxon>Intrasporangiaceae</taxon>
        <taxon>Pedococcus</taxon>
    </lineage>
</organism>
<dbReference type="EC" id="3.1.11.6" evidence="5"/>
<dbReference type="InterPro" id="IPR025824">
    <property type="entry name" value="OB-fold_nuc-bd_dom"/>
</dbReference>
<evidence type="ECO:0000256" key="7">
    <source>
        <dbReference type="SAM" id="MobiDB-lite"/>
    </source>
</evidence>
<comment type="subcellular location">
    <subcellularLocation>
        <location evidence="5 6">Cytoplasm</location>
    </subcellularLocation>
</comment>
<evidence type="ECO:0000256" key="3">
    <source>
        <dbReference type="ARBA" id="ARBA00022801"/>
    </source>
</evidence>
<dbReference type="InterPro" id="IPR003753">
    <property type="entry name" value="Exonuc_VII_L"/>
</dbReference>
<evidence type="ECO:0000256" key="2">
    <source>
        <dbReference type="ARBA" id="ARBA00022722"/>
    </source>
</evidence>
<dbReference type="RefSeq" id="WP_245735627.1">
    <property type="nucleotide sequence ID" value="NZ_FOHB01000001.1"/>
</dbReference>
<evidence type="ECO:0000259" key="8">
    <source>
        <dbReference type="Pfam" id="PF02601"/>
    </source>
</evidence>
<keyword evidence="1 5" id="KW-0963">Cytoplasm</keyword>
<comment type="subunit">
    <text evidence="5">Heterooligomer composed of large and small subunits.</text>
</comment>
<reference evidence="11" key="1">
    <citation type="submission" date="2016-10" db="EMBL/GenBank/DDBJ databases">
        <authorList>
            <person name="Varghese N."/>
            <person name="Submissions S."/>
        </authorList>
    </citation>
    <scope>NUCLEOTIDE SEQUENCE [LARGE SCALE GENOMIC DNA]</scope>
    <source>
        <strain evidence="11">CGMCC 1.6963</strain>
    </source>
</reference>
<dbReference type="GO" id="GO:0005737">
    <property type="term" value="C:cytoplasm"/>
    <property type="evidence" value="ECO:0007669"/>
    <property type="project" value="UniProtKB-SubCell"/>
</dbReference>
<accession>A0A1H9S6I8</accession>
<dbReference type="InterPro" id="IPR020579">
    <property type="entry name" value="Exonuc_VII_lsu_C"/>
</dbReference>
<comment type="catalytic activity">
    <reaction evidence="5 6">
        <text>Exonucleolytic cleavage in either 5'- to 3'- or 3'- to 5'-direction to yield nucleoside 5'-phosphates.</text>
        <dbReference type="EC" id="3.1.11.6"/>
    </reaction>
</comment>
<evidence type="ECO:0000313" key="10">
    <source>
        <dbReference type="EMBL" id="SER80607.1"/>
    </source>
</evidence>
<dbReference type="Pfam" id="PF13742">
    <property type="entry name" value="tRNA_anti_2"/>
    <property type="match status" value="1"/>
</dbReference>
<keyword evidence="3 5" id="KW-0378">Hydrolase</keyword>
<dbReference type="STRING" id="587636.SAMN05216199_1280"/>
<evidence type="ECO:0000256" key="6">
    <source>
        <dbReference type="RuleBase" id="RU004355"/>
    </source>
</evidence>
<dbReference type="GO" id="GO:0003676">
    <property type="term" value="F:nucleic acid binding"/>
    <property type="evidence" value="ECO:0007669"/>
    <property type="project" value="InterPro"/>
</dbReference>
<proteinExistence type="inferred from homology"/>
<feature type="domain" description="OB-fold nucleic acid binding" evidence="9">
    <location>
        <begin position="20"/>
        <end position="114"/>
    </location>
</feature>